<evidence type="ECO:0000313" key="3">
    <source>
        <dbReference type="Proteomes" id="UP000799764"/>
    </source>
</evidence>
<name>A0A9P4UF98_9PLEO</name>
<reference evidence="2" key="1">
    <citation type="journal article" date="2020" name="Stud. Mycol.">
        <title>101 Dothideomycetes genomes: a test case for predicting lifestyles and emergence of pathogens.</title>
        <authorList>
            <person name="Haridas S."/>
            <person name="Albert R."/>
            <person name="Binder M."/>
            <person name="Bloem J."/>
            <person name="Labutti K."/>
            <person name="Salamov A."/>
            <person name="Andreopoulos B."/>
            <person name="Baker S."/>
            <person name="Barry K."/>
            <person name="Bills G."/>
            <person name="Bluhm B."/>
            <person name="Cannon C."/>
            <person name="Castanera R."/>
            <person name="Culley D."/>
            <person name="Daum C."/>
            <person name="Ezra D."/>
            <person name="Gonzalez J."/>
            <person name="Henrissat B."/>
            <person name="Kuo A."/>
            <person name="Liang C."/>
            <person name="Lipzen A."/>
            <person name="Lutzoni F."/>
            <person name="Magnuson J."/>
            <person name="Mondo S."/>
            <person name="Nolan M."/>
            <person name="Ohm R."/>
            <person name="Pangilinan J."/>
            <person name="Park H.-J."/>
            <person name="Ramirez L."/>
            <person name="Alfaro M."/>
            <person name="Sun H."/>
            <person name="Tritt A."/>
            <person name="Yoshinaga Y."/>
            <person name="Zwiers L.-H."/>
            <person name="Turgeon B."/>
            <person name="Goodwin S."/>
            <person name="Spatafora J."/>
            <person name="Crous P."/>
            <person name="Grigoriev I."/>
        </authorList>
    </citation>
    <scope>NUCLEOTIDE SEQUENCE</scope>
    <source>
        <strain evidence="2">CBS 690.94</strain>
    </source>
</reference>
<dbReference type="EMBL" id="MU001495">
    <property type="protein sequence ID" value="KAF2448281.1"/>
    <property type="molecule type" value="Genomic_DNA"/>
</dbReference>
<feature type="region of interest" description="Disordered" evidence="1">
    <location>
        <begin position="166"/>
        <end position="196"/>
    </location>
</feature>
<keyword evidence="3" id="KW-1185">Reference proteome</keyword>
<protein>
    <submittedName>
        <fullName evidence="2">Uncharacterized protein</fullName>
    </submittedName>
</protein>
<organism evidence="2 3">
    <name type="scientific">Karstenula rhodostoma CBS 690.94</name>
    <dbReference type="NCBI Taxonomy" id="1392251"/>
    <lineage>
        <taxon>Eukaryota</taxon>
        <taxon>Fungi</taxon>
        <taxon>Dikarya</taxon>
        <taxon>Ascomycota</taxon>
        <taxon>Pezizomycotina</taxon>
        <taxon>Dothideomycetes</taxon>
        <taxon>Pleosporomycetidae</taxon>
        <taxon>Pleosporales</taxon>
        <taxon>Massarineae</taxon>
        <taxon>Didymosphaeriaceae</taxon>
        <taxon>Karstenula</taxon>
    </lineage>
</organism>
<sequence>MVVPSRYVTPLGVVSAYANCVGVDTAGLELKDQDGQVDPADMGFTQGSWGYNLCYRDALHGHGCPLPADQCFRRHTDLRWHEAVHIAKTAKGRDFLINYAQSWTRRWPSKKFDSDREGRGLPIAWPFPPANMQQAEDLKHYQQWQWSILPKGRQLRELSHLPVAADRGGDAGRGGHGSRQVRLGGVELGDDPLDEW</sequence>
<dbReference type="Proteomes" id="UP000799764">
    <property type="component" value="Unassembled WGS sequence"/>
</dbReference>
<evidence type="ECO:0000313" key="2">
    <source>
        <dbReference type="EMBL" id="KAF2448281.1"/>
    </source>
</evidence>
<comment type="caution">
    <text evidence="2">The sequence shown here is derived from an EMBL/GenBank/DDBJ whole genome shotgun (WGS) entry which is preliminary data.</text>
</comment>
<evidence type="ECO:0000256" key="1">
    <source>
        <dbReference type="SAM" id="MobiDB-lite"/>
    </source>
</evidence>
<gene>
    <name evidence="2" type="ORF">P171DRAFT_428384</name>
</gene>
<proteinExistence type="predicted"/>
<accession>A0A9P4UF98</accession>
<dbReference type="AlphaFoldDB" id="A0A9P4UF98"/>